<protein>
    <recommendedName>
        <fullName evidence="2">GATOR2 complex protein MIO zinc-ribbon like domain-containing protein</fullName>
    </recommendedName>
</protein>
<dbReference type="GO" id="GO:0005737">
    <property type="term" value="C:cytoplasm"/>
    <property type="evidence" value="ECO:0007669"/>
    <property type="project" value="TreeGrafter"/>
</dbReference>
<evidence type="ECO:0000313" key="4">
    <source>
        <dbReference type="Proteomes" id="UP001328107"/>
    </source>
</evidence>
<dbReference type="CDD" id="cd16691">
    <property type="entry name" value="mRING-H2-C3H3C2_Mio"/>
    <property type="match status" value="1"/>
</dbReference>
<dbReference type="PANTHER" id="PTHR16453:SF9">
    <property type="entry name" value="GATOR COMPLEX PROTEIN MIOS"/>
    <property type="match status" value="1"/>
</dbReference>
<evidence type="ECO:0000259" key="2">
    <source>
        <dbReference type="Pfam" id="PF17034"/>
    </source>
</evidence>
<dbReference type="Proteomes" id="UP001328107">
    <property type="component" value="Unassembled WGS sequence"/>
</dbReference>
<dbReference type="Pfam" id="PF17034">
    <property type="entry name" value="zinc_ribbon_16"/>
    <property type="match status" value="1"/>
</dbReference>
<proteinExistence type="predicted"/>
<name>A0AAN5IBQ9_9BILA</name>
<feature type="region of interest" description="Disordered" evidence="1">
    <location>
        <begin position="2110"/>
        <end position="2133"/>
    </location>
</feature>
<feature type="region of interest" description="Disordered" evidence="1">
    <location>
        <begin position="1"/>
        <end position="28"/>
    </location>
</feature>
<feature type="compositionally biased region" description="Acidic residues" evidence="1">
    <location>
        <begin position="834"/>
        <end position="844"/>
    </location>
</feature>
<feature type="non-terminal residue" evidence="3">
    <location>
        <position position="1"/>
    </location>
</feature>
<feature type="compositionally biased region" description="Low complexity" evidence="1">
    <location>
        <begin position="1357"/>
        <end position="1371"/>
    </location>
</feature>
<dbReference type="GO" id="GO:0034198">
    <property type="term" value="P:cellular response to amino acid starvation"/>
    <property type="evidence" value="ECO:0007669"/>
    <property type="project" value="TreeGrafter"/>
</dbReference>
<accession>A0AAN5IBQ9</accession>
<feature type="region of interest" description="Disordered" evidence="1">
    <location>
        <begin position="831"/>
        <end position="854"/>
    </location>
</feature>
<dbReference type="EMBL" id="BTRK01000006">
    <property type="protein sequence ID" value="GMR60267.1"/>
    <property type="molecule type" value="Genomic_DNA"/>
</dbReference>
<feature type="compositionally biased region" description="Acidic residues" evidence="1">
    <location>
        <begin position="1076"/>
        <end position="1086"/>
    </location>
</feature>
<feature type="region of interest" description="Disordered" evidence="1">
    <location>
        <begin position="2246"/>
        <end position="2282"/>
    </location>
</feature>
<sequence length="2296" mass="268307">PKRSIIEEPVPPQIYEQYSGSSDSNEEAHYLPQVSVRQPAKKEYDFEEEEQIIARETKEIEIIQKFRREGKIPPFEFHYDEDGNMMHPKPATLEQEYNLNIQNTRTLLRRMVERDARIHELKRRREIQLDRLPEEVAEDTYDQMMSDLKVLFDELEDSECNLTMHGNYFKNRWQLRRRIVYGQGWRRNRKLQCQFLNQSLNLCDDICRIRQRIREQVDEEKRRTKLLRKSQKEARKLLREISRRDVSGDYMRAIQEVQFRRHSQLRDFDLYDFLEAFEEVTLKMCGRQYSSHHELIRKMTHLRKDRYERMDPRYNNDVRPCFTDESDSDFGQLRLSSVSADSSSLSDQTLSVSEIRTKKRVKRRRKTKSPPSDSEDDEPIISSSEGEPTAECEILNNHPANLLPTNEKLFYEDEAATLPISKLIHNRVDPLKQLASFSKKDIKPPPRLNLDRKKRIKNRKQRNKRDKRMKIEEQELLKKRRKEKEKKTMDEIVDMMGRIYVTPAPEREKEWNRRRDSLTRDMKYFNPNSGRSTPHRSITRKLLDKLRIGGGPRQIRVYANGSIYPPSKQQSKILEKFDSSNPFARYPAPDPHGPRPRPTFMDDTNLIEMAVAVDQSHDRTIFPPDEFGFPLRVGERIPNNVEWIFPRYWEMRVSRREKQKRKRNKRWLNRVQDDISKYFSREKHLSDYRNDDELSNTTCSTILDTSISDIPELTADELLMAKFICIANPGLQRAVSNIELSKRDEENDLPLRPRSCIGRITEDMEPLDAVEAEFAGSQELPPPPGLIIDEQGRHVWHNNYRSFEEAEKHPRNLHEDFSDTRPMSFLLSPLHSSEEEEEVFDDEVTPIPPRDDDKTPTEFSMATLSHVHTNTPEAETLNPDSIDKKDRVTKEEMASTSGIGNSDSLVVPKSPMRLAPHAFRVFAENRRRKSREGEERDDETEKRINARFDYLMEKLFFEELGVVPEQLRESITPQPIELPDSFPAAWLTINKPRKFKRVIMRNYVHPLPTTPEVEIEEDLTQSSKSSFRPFSFFNRIMSTKKPEPVYSIREEIVVEREIRERPGTPIVDINAIDSDVSQEEYEDEDEGRPVHPITRHRQHEDGDATDIEDDLEDEQYKDQEDKEIMECFKSESEELPLGDSPRIDSCQEQREESIEFNAIDAAAMVPVAPTIRANHISSLPSEVTFEGASQADDLSSDEEADTEVMNVFGRNLVPPVRSDSLVGTEPIYLPPPPVEEKPLFVDNSDEEGEDEITLAEEAINSLLTPQPTLPIEIPPPIARPERLLDLMPSNLIFEGVDYWGLTDEQMEEALEEVISERERVREEMMRPPPKKRHKYQLVHEENEGGALKEVVAFEFSSSDSDSYDGDSWSKSISPEKSLSEPPIHPSIGMSKNIVYTSGELEIAPPTPPLQKKEMDIPSKDRKRLQNKIRWWREKIIDKVVEDEAWNTLLEYIKCEFHHNSYGRKPVVYVPHLNLIRGMPRHILKSYIDQMRVRRWEENDLIDTLEEQNHLFRLKASEGADVDASKNKKPRRRRETTESRKFSIKFADPMSTYPYRLHQPIRFAPKKKSILKIRPPSPEPPVTLHVEPLVEVPVKKSMSSSQFVFKKTVKKIEPPHPDDTKFPTEQKYSLENATKFRFDAHNHLLRPGTERHQTRFIYKCRGIPGIVHIALNELTVRKEFIKDTALLGGFYFMRSKERIAVLRAVGLCDYKSDQIAELLEARRMNHENPFALALMSLVMGQGTYTINFLARVHRDGWYDHRIEDRRVRAEADGIIRYCVLFCEWRAESQRLPEQEGNELRRGLLQKYLTYKQLEDACIFTRCIMAFLLTLAYSETRHFVDDVVYCKQVPMMFRVAFATLFCETTRNWQQTLLELLKELPPHDIQRFAFTGVGRHPDSINAILEFAKHTSDVQFASFLLIVGECFDVQPFVKSPKYYEKRGNGLLNPRREIYKYWFALNNEMECSDDRDRRLKVYPELIKCQSALLGYTLKHDIYNVMKEKARPSMEQAFPIGFLYPQTDMRILDQQAYEIMRHYAYVLQLTHNWIAAAQVMYVMRQSETVGVKARFETEVEIACSFCCTTLSYGRKKARLIKKEEKKKLEDARERHMEAQRKRMEQGLAPQPFTGGPKKGPVKDIPDDVDTKIRAIACLACRKPLPRCAICFNHMFNPVANEEGLRGEQVGFGFAACRRCHHGGHPDHLDIWFRENYRCPVALCNCECDYDNYWDTLTLHESLDYKLLGAPQLTLGVHQGADPVTPSSPRRSDDEDEEEEEEDEIDEEEKELGDAKKRFCYGRISVD</sequence>
<feature type="region of interest" description="Disordered" evidence="1">
    <location>
        <begin position="1357"/>
        <end position="1383"/>
    </location>
</feature>
<feature type="region of interest" description="Disordered" evidence="1">
    <location>
        <begin position="356"/>
        <end position="388"/>
    </location>
</feature>
<comment type="caution">
    <text evidence="3">The sequence shown here is derived from an EMBL/GenBank/DDBJ whole genome shotgun (WGS) entry which is preliminary data.</text>
</comment>
<dbReference type="PANTHER" id="PTHR16453">
    <property type="entry name" value="WD40 DOMAIN-CONTAINING PROTEIN MIO FAMILY MEMBER"/>
    <property type="match status" value="1"/>
</dbReference>
<dbReference type="GO" id="GO:1904263">
    <property type="term" value="P:positive regulation of TORC1 signaling"/>
    <property type="evidence" value="ECO:0007669"/>
    <property type="project" value="TreeGrafter"/>
</dbReference>
<dbReference type="InterPro" id="IPR037593">
    <property type="entry name" value="MIOS/Sea4"/>
</dbReference>
<organism evidence="3 4">
    <name type="scientific">Pristionchus mayeri</name>
    <dbReference type="NCBI Taxonomy" id="1317129"/>
    <lineage>
        <taxon>Eukaryota</taxon>
        <taxon>Metazoa</taxon>
        <taxon>Ecdysozoa</taxon>
        <taxon>Nematoda</taxon>
        <taxon>Chromadorea</taxon>
        <taxon>Rhabditida</taxon>
        <taxon>Rhabditina</taxon>
        <taxon>Diplogasteromorpha</taxon>
        <taxon>Diplogasteroidea</taxon>
        <taxon>Neodiplogasteridae</taxon>
        <taxon>Pristionchus</taxon>
    </lineage>
</organism>
<gene>
    <name evidence="3" type="ORF">PMAYCL1PPCAC_30462</name>
</gene>
<feature type="compositionally biased region" description="Basic residues" evidence="1">
    <location>
        <begin position="357"/>
        <end position="368"/>
    </location>
</feature>
<evidence type="ECO:0000256" key="1">
    <source>
        <dbReference type="SAM" id="MobiDB-lite"/>
    </source>
</evidence>
<reference evidence="4" key="1">
    <citation type="submission" date="2022-10" db="EMBL/GenBank/DDBJ databases">
        <title>Genome assembly of Pristionchus species.</title>
        <authorList>
            <person name="Yoshida K."/>
            <person name="Sommer R.J."/>
        </authorList>
    </citation>
    <scope>NUCLEOTIDE SEQUENCE [LARGE SCALE GENOMIC DNA]</scope>
    <source>
        <strain evidence="4">RS5460</strain>
    </source>
</reference>
<dbReference type="InterPro" id="IPR031488">
    <property type="entry name" value="Zn_ribbon_mio"/>
</dbReference>
<feature type="domain" description="GATOR2 complex protein MIO zinc-ribbon like" evidence="2">
    <location>
        <begin position="2139"/>
        <end position="2218"/>
    </location>
</feature>
<feature type="compositionally biased region" description="Acidic residues" evidence="1">
    <location>
        <begin position="2263"/>
        <end position="2280"/>
    </location>
</feature>
<feature type="region of interest" description="Disordered" evidence="1">
    <location>
        <begin position="1075"/>
        <end position="1108"/>
    </location>
</feature>
<evidence type="ECO:0000313" key="3">
    <source>
        <dbReference type="EMBL" id="GMR60267.1"/>
    </source>
</evidence>
<keyword evidence="4" id="KW-1185">Reference proteome</keyword>